<evidence type="ECO:0000313" key="1">
    <source>
        <dbReference type="EMBL" id="SDA62660.1"/>
    </source>
</evidence>
<evidence type="ECO:0008006" key="3">
    <source>
        <dbReference type="Google" id="ProtNLM"/>
    </source>
</evidence>
<gene>
    <name evidence="1" type="ORF">SAMN02910315_01771</name>
</gene>
<sequence>MSALKLRPFEEQFANVLLANKLDQAEKRGIEQGEENIMLKLLEKNTPEEISAQYDIPLEKILKTQKFKIDIQF</sequence>
<dbReference type="Proteomes" id="UP000323439">
    <property type="component" value="Unassembled WGS sequence"/>
</dbReference>
<organism evidence="1 2">
    <name type="scientific">Methanobrevibacter millerae</name>
    <dbReference type="NCBI Taxonomy" id="230361"/>
    <lineage>
        <taxon>Archaea</taxon>
        <taxon>Methanobacteriati</taxon>
        <taxon>Methanobacteriota</taxon>
        <taxon>Methanomada group</taxon>
        <taxon>Methanobacteria</taxon>
        <taxon>Methanobacteriales</taxon>
        <taxon>Methanobacteriaceae</taxon>
        <taxon>Methanobrevibacter</taxon>
    </lineage>
</organism>
<proteinExistence type="predicted"/>
<name>A0A1G5WXH5_9EURY</name>
<keyword evidence="2" id="KW-1185">Reference proteome</keyword>
<dbReference type="EMBL" id="FMXB01000014">
    <property type="protein sequence ID" value="SDA62660.1"/>
    <property type="molecule type" value="Genomic_DNA"/>
</dbReference>
<dbReference type="AlphaFoldDB" id="A0A1G5WXH5"/>
<reference evidence="1 2" key="1">
    <citation type="submission" date="2016-10" db="EMBL/GenBank/DDBJ databases">
        <authorList>
            <person name="Varghese N."/>
            <person name="Submissions S."/>
        </authorList>
    </citation>
    <scope>NUCLEOTIDE SEQUENCE [LARGE SCALE GENOMIC DNA]</scope>
    <source>
        <strain evidence="1 2">DSM 16643</strain>
    </source>
</reference>
<dbReference type="RefSeq" id="WP_149732294.1">
    <property type="nucleotide sequence ID" value="NZ_FMXB01000014.1"/>
</dbReference>
<protein>
    <recommendedName>
        <fullName evidence="3">Transposase</fullName>
    </recommendedName>
</protein>
<evidence type="ECO:0000313" key="2">
    <source>
        <dbReference type="Proteomes" id="UP000323439"/>
    </source>
</evidence>
<accession>A0A1G5WXH5</accession>